<name>A0A4R1RL45_9FLAO</name>
<reference evidence="3 4" key="1">
    <citation type="submission" date="2019-03" db="EMBL/GenBank/DDBJ databases">
        <title>Genomic Encyclopedia of Type Strains, Phase IV (KMG-IV): sequencing the most valuable type-strain genomes for metagenomic binning, comparative biology and taxonomic classification.</title>
        <authorList>
            <person name="Goeker M."/>
        </authorList>
    </citation>
    <scope>NUCLEOTIDE SEQUENCE [LARGE SCALE GENOMIC DNA]</scope>
    <source>
        <strain evidence="3 4">DSM 18792</strain>
    </source>
</reference>
<keyword evidence="1" id="KW-0732">Signal</keyword>
<feature type="signal peptide" evidence="1">
    <location>
        <begin position="1"/>
        <end position="28"/>
    </location>
</feature>
<dbReference type="PANTHER" id="PTHR46211">
    <property type="entry name" value="GLYCEROPHOSPHORYL DIESTER PHOSPHODIESTERASE"/>
    <property type="match status" value="1"/>
</dbReference>
<keyword evidence="4" id="KW-1185">Reference proteome</keyword>
<evidence type="ECO:0000259" key="2">
    <source>
        <dbReference type="PROSITE" id="PS51704"/>
    </source>
</evidence>
<dbReference type="InterPro" id="IPR017946">
    <property type="entry name" value="PLC-like_Pdiesterase_TIM-brl"/>
</dbReference>
<evidence type="ECO:0000313" key="3">
    <source>
        <dbReference type="EMBL" id="TCL66806.1"/>
    </source>
</evidence>
<dbReference type="Gene3D" id="3.20.20.190">
    <property type="entry name" value="Phosphatidylinositol (PI) phosphodiesterase"/>
    <property type="match status" value="1"/>
</dbReference>
<proteinExistence type="predicted"/>
<organism evidence="3 4">
    <name type="scientific">Mariniflexile fucanivorans</name>
    <dbReference type="NCBI Taxonomy" id="264023"/>
    <lineage>
        <taxon>Bacteria</taxon>
        <taxon>Pseudomonadati</taxon>
        <taxon>Bacteroidota</taxon>
        <taxon>Flavobacteriia</taxon>
        <taxon>Flavobacteriales</taxon>
        <taxon>Flavobacteriaceae</taxon>
        <taxon>Mariniflexile</taxon>
    </lineage>
</organism>
<protein>
    <submittedName>
        <fullName evidence="3">Glycerophosphoryl diester phosphodiesterase</fullName>
    </submittedName>
</protein>
<evidence type="ECO:0000256" key="1">
    <source>
        <dbReference type="SAM" id="SignalP"/>
    </source>
</evidence>
<dbReference type="PROSITE" id="PS51704">
    <property type="entry name" value="GP_PDE"/>
    <property type="match status" value="1"/>
</dbReference>
<dbReference type="GO" id="GO:0006629">
    <property type="term" value="P:lipid metabolic process"/>
    <property type="evidence" value="ECO:0007669"/>
    <property type="project" value="InterPro"/>
</dbReference>
<gene>
    <name evidence="3" type="ORF">EV196_103225</name>
</gene>
<evidence type="ECO:0000313" key="4">
    <source>
        <dbReference type="Proteomes" id="UP000295455"/>
    </source>
</evidence>
<dbReference type="RefSeq" id="WP_243652204.1">
    <property type="nucleotide sequence ID" value="NZ_OX156936.1"/>
</dbReference>
<dbReference type="AlphaFoldDB" id="A0A4R1RL45"/>
<dbReference type="InterPro" id="IPR030395">
    <property type="entry name" value="GP_PDE_dom"/>
</dbReference>
<accession>A0A4R1RL45</accession>
<dbReference type="Pfam" id="PF03009">
    <property type="entry name" value="GDPD"/>
    <property type="match status" value="1"/>
</dbReference>
<dbReference type="SUPFAM" id="SSF51695">
    <property type="entry name" value="PLC-like phosphodiesterases"/>
    <property type="match status" value="1"/>
</dbReference>
<sequence>MPSKFTFKNMYFLLIVCLLFCFSACKTADVSKKITFADNVVVAHRGAWKANVLPQNSIASLKHAIELKCVGSEFDVRMTSDNILIVTHDADFKGVDIETNTYAELSKQKLDNGETLPTFKQYLLAGMENNTSTGLVCEIKPSKIEGRGIIIAENIVKLVKELKAEPYILTYISFGYDILKKVKEIDPYAKTQYLDGSKTPDQLKQDGISGLDYLVYKLKINPQWIESAKRQGLLLNAWTANTTEDMDWLLANDFDFITTDHPELLFERIKKKQNN</sequence>
<feature type="domain" description="GP-PDE" evidence="2">
    <location>
        <begin position="39"/>
        <end position="269"/>
    </location>
</feature>
<dbReference type="Proteomes" id="UP000295455">
    <property type="component" value="Unassembled WGS sequence"/>
</dbReference>
<feature type="chain" id="PRO_5020819362" evidence="1">
    <location>
        <begin position="29"/>
        <end position="275"/>
    </location>
</feature>
<dbReference type="EMBL" id="SLUP01000003">
    <property type="protein sequence ID" value="TCL66806.1"/>
    <property type="molecule type" value="Genomic_DNA"/>
</dbReference>
<dbReference type="GO" id="GO:0008081">
    <property type="term" value="F:phosphoric diester hydrolase activity"/>
    <property type="evidence" value="ECO:0007669"/>
    <property type="project" value="InterPro"/>
</dbReference>
<comment type="caution">
    <text evidence="3">The sequence shown here is derived from an EMBL/GenBank/DDBJ whole genome shotgun (WGS) entry which is preliminary data.</text>
</comment>
<dbReference type="PANTHER" id="PTHR46211:SF1">
    <property type="entry name" value="GLYCEROPHOSPHODIESTER PHOSPHODIESTERASE, CYTOPLASMIC"/>
    <property type="match status" value="1"/>
</dbReference>